<proteinExistence type="inferred from homology"/>
<evidence type="ECO:0000259" key="5">
    <source>
        <dbReference type="Pfam" id="PF02668"/>
    </source>
</evidence>
<organism evidence="6 7">
    <name type="scientific">Sphaerisporangium corydalis</name>
    <dbReference type="NCBI Taxonomy" id="1441875"/>
    <lineage>
        <taxon>Bacteria</taxon>
        <taxon>Bacillati</taxon>
        <taxon>Actinomycetota</taxon>
        <taxon>Actinomycetes</taxon>
        <taxon>Streptosporangiales</taxon>
        <taxon>Streptosporangiaceae</taxon>
        <taxon>Sphaerisporangium</taxon>
    </lineage>
</organism>
<evidence type="ECO:0000313" key="6">
    <source>
        <dbReference type="EMBL" id="MFC4587077.1"/>
    </source>
</evidence>
<evidence type="ECO:0000256" key="1">
    <source>
        <dbReference type="ARBA" id="ARBA00008425"/>
    </source>
</evidence>
<dbReference type="InterPro" id="IPR042098">
    <property type="entry name" value="TauD-like_sf"/>
</dbReference>
<keyword evidence="6" id="KW-0223">Dioxygenase</keyword>
<dbReference type="InterPro" id="IPR003819">
    <property type="entry name" value="TauD/TfdA-like"/>
</dbReference>
<sequence>MEEAASARDLARRCAGEYASADAPEFLADVTVIAHELPAAPRRAINRARLDDGEHAILVTGNIVRDDLLGRTPTHWRDHGGEEARLGGFALMLWAALLGDAIGWVAQQDGRVLTDVLPVAGMEEGDVSSSSHKELGWHTEDAFSPFRADYVGLYCLRNPDDTPTTLSFADVAALPGHVRATLAERRFLIRPDDAHDPRLMAGSRGDEAVALLTGPAGAVTLRADRDFTVAVPGDDQAREALEALFAQLDANLYDVPLAQGDVCFVDNRNVVHGRRSFRPRYDGRDRWLRRVNVAVDLRRTRPGRSGGDDRRIG</sequence>
<dbReference type="RefSeq" id="WP_262846714.1">
    <property type="nucleotide sequence ID" value="NZ_JANZYP010000051.1"/>
</dbReference>
<keyword evidence="2" id="KW-0479">Metal-binding</keyword>
<dbReference type="InterPro" id="IPR014503">
    <property type="entry name" value="Clavaminate_syn-like"/>
</dbReference>
<dbReference type="GO" id="GO:0051213">
    <property type="term" value="F:dioxygenase activity"/>
    <property type="evidence" value="ECO:0007669"/>
    <property type="project" value="UniProtKB-KW"/>
</dbReference>
<accession>A0ABV9EEP4</accession>
<evidence type="ECO:0000256" key="3">
    <source>
        <dbReference type="ARBA" id="ARBA00023002"/>
    </source>
</evidence>
<dbReference type="Gene3D" id="3.60.130.10">
    <property type="entry name" value="Clavaminate synthase-like"/>
    <property type="match status" value="1"/>
</dbReference>
<name>A0ABV9EEP4_9ACTN</name>
<dbReference type="Proteomes" id="UP001595891">
    <property type="component" value="Unassembled WGS sequence"/>
</dbReference>
<comment type="similarity">
    <text evidence="1">Belongs to the clavaminate synthase family.</text>
</comment>
<comment type="caution">
    <text evidence="6">The sequence shown here is derived from an EMBL/GenBank/DDBJ whole genome shotgun (WGS) entry which is preliminary data.</text>
</comment>
<keyword evidence="3" id="KW-0560">Oxidoreductase</keyword>
<reference evidence="7" key="1">
    <citation type="journal article" date="2019" name="Int. J. Syst. Evol. Microbiol.">
        <title>The Global Catalogue of Microorganisms (GCM) 10K type strain sequencing project: providing services to taxonomists for standard genome sequencing and annotation.</title>
        <authorList>
            <consortium name="The Broad Institute Genomics Platform"/>
            <consortium name="The Broad Institute Genome Sequencing Center for Infectious Disease"/>
            <person name="Wu L."/>
            <person name="Ma J."/>
        </authorList>
    </citation>
    <scope>NUCLEOTIDE SEQUENCE [LARGE SCALE GENOMIC DNA]</scope>
    <source>
        <strain evidence="7">CCUG 49560</strain>
    </source>
</reference>
<evidence type="ECO:0000256" key="2">
    <source>
        <dbReference type="ARBA" id="ARBA00022723"/>
    </source>
</evidence>
<dbReference type="EMBL" id="JBHSFN010000007">
    <property type="protein sequence ID" value="MFC4587077.1"/>
    <property type="molecule type" value="Genomic_DNA"/>
</dbReference>
<dbReference type="Pfam" id="PF02668">
    <property type="entry name" value="TauD"/>
    <property type="match status" value="1"/>
</dbReference>
<gene>
    <name evidence="6" type="ORF">ACFO8L_13375</name>
</gene>
<dbReference type="SUPFAM" id="SSF51197">
    <property type="entry name" value="Clavaminate synthase-like"/>
    <property type="match status" value="1"/>
</dbReference>
<evidence type="ECO:0000313" key="7">
    <source>
        <dbReference type="Proteomes" id="UP001595891"/>
    </source>
</evidence>
<feature type="domain" description="TauD/TfdA-like" evidence="5">
    <location>
        <begin position="123"/>
        <end position="291"/>
    </location>
</feature>
<dbReference type="PIRSF" id="PIRSF019543">
    <property type="entry name" value="Clavaminate_syn"/>
    <property type="match status" value="1"/>
</dbReference>
<protein>
    <submittedName>
        <fullName evidence="6">TauD/TfdA family dioxygenase</fullName>
    </submittedName>
</protein>
<keyword evidence="4" id="KW-0408">Iron</keyword>
<keyword evidence="7" id="KW-1185">Reference proteome</keyword>
<evidence type="ECO:0000256" key="4">
    <source>
        <dbReference type="ARBA" id="ARBA00023004"/>
    </source>
</evidence>